<evidence type="ECO:0000256" key="1">
    <source>
        <dbReference type="SAM" id="SignalP"/>
    </source>
</evidence>
<dbReference type="EMBL" id="WTYE01000001">
    <property type="protein sequence ID" value="MXP32588.1"/>
    <property type="molecule type" value="Genomic_DNA"/>
</dbReference>
<evidence type="ECO:0000313" key="3">
    <source>
        <dbReference type="Proteomes" id="UP000446786"/>
    </source>
</evidence>
<gene>
    <name evidence="2" type="ORF">GRI94_12225</name>
</gene>
<proteinExistence type="predicted"/>
<dbReference type="Pfam" id="PF09826">
    <property type="entry name" value="Beta_propel"/>
    <property type="match status" value="1"/>
</dbReference>
<evidence type="ECO:0008006" key="4">
    <source>
        <dbReference type="Google" id="ProtNLM"/>
    </source>
</evidence>
<reference evidence="2 3" key="1">
    <citation type="submission" date="2019-12" db="EMBL/GenBank/DDBJ databases">
        <title>Genomic-based taxomic classification of the family Erythrobacteraceae.</title>
        <authorList>
            <person name="Xu L."/>
        </authorList>
    </citation>
    <scope>NUCLEOTIDE SEQUENCE [LARGE SCALE GENOMIC DNA]</scope>
    <source>
        <strain evidence="2 3">JCM 16677</strain>
    </source>
</reference>
<keyword evidence="1" id="KW-0732">Signal</keyword>
<dbReference type="InterPro" id="IPR019198">
    <property type="entry name" value="Beta_propeller_containing"/>
</dbReference>
<accession>A0A845B0S4</accession>
<name>A0A845B0S4_9SPHN</name>
<dbReference type="OrthoDB" id="7439267at2"/>
<dbReference type="AlphaFoldDB" id="A0A845B0S4"/>
<dbReference type="PROSITE" id="PS51257">
    <property type="entry name" value="PROKAR_LIPOPROTEIN"/>
    <property type="match status" value="1"/>
</dbReference>
<protein>
    <recommendedName>
        <fullName evidence="4">Lipoprotein</fullName>
    </recommendedName>
</protein>
<keyword evidence="3" id="KW-1185">Reference proteome</keyword>
<feature type="signal peptide" evidence="1">
    <location>
        <begin position="1"/>
        <end position="24"/>
    </location>
</feature>
<evidence type="ECO:0000313" key="2">
    <source>
        <dbReference type="EMBL" id="MXP32588.1"/>
    </source>
</evidence>
<organism evidence="2 3">
    <name type="scientific">Parerythrobacter jejuensis</name>
    <dbReference type="NCBI Taxonomy" id="795812"/>
    <lineage>
        <taxon>Bacteria</taxon>
        <taxon>Pseudomonadati</taxon>
        <taxon>Pseudomonadota</taxon>
        <taxon>Alphaproteobacteria</taxon>
        <taxon>Sphingomonadales</taxon>
        <taxon>Erythrobacteraceae</taxon>
        <taxon>Parerythrobacter</taxon>
    </lineage>
</organism>
<dbReference type="Proteomes" id="UP000446786">
    <property type="component" value="Unassembled WGS sequence"/>
</dbReference>
<comment type="caution">
    <text evidence="2">The sequence shown here is derived from an EMBL/GenBank/DDBJ whole genome shotgun (WGS) entry which is preliminary data.</text>
</comment>
<dbReference type="RefSeq" id="WP_160779916.1">
    <property type="nucleotide sequence ID" value="NZ_BAAAZF010000001.1"/>
</dbReference>
<feature type="chain" id="PRO_5032437241" description="Lipoprotein" evidence="1">
    <location>
        <begin position="25"/>
        <end position="649"/>
    </location>
</feature>
<sequence length="649" mass="71055">MRIIFAVLVSAILLGGCATLPQSAGPDSGVPMFTSDAQVDRYFAELKKEDARREADKDPDYEQEIIVTATMIPAAPTITNVQEIGVDEGGIVKASGDYLIVLRRGRIFTIRHGDKNLDPVDAIDVFPPGDRNPDDTWYDELLVTGSTILSIGYSYGEDGTEISRFTMAEDGSLSYRDTHYIGSSDYYSSRNYASRLIGEELVFYAPVPVSASDWRDGLPAIRKRMADGTTKAVADPGGADRLGIAARYLKEFQPAASILHAVTRCNAASDDFDCETRAVVGGNSREFYITRDAVYVWTQAPNDWRTRRRDRDNPSMLYVIPDHGDIKAIGVSGAPIDQFSFLQDGEENKLFVMVEEDGANGPMWASEYVDGPLALLALDLDDFGDGSAQAQPGAYRELAPVDGYRVLNRYVGRFLLYGGGDYGDEEQSPGVFVTPLDARWVQKVRLDHGVTRIDKMGIDPVVIGPGPNDALGFSAIGLDHQLLTAERLDTYFLPNADEGENRSQAFYFRSNPGDKSGTSGTLALPVVSDVNDDGGEFLGEASSIFYLRRDARKFSPAGNLYSVPRDPIDEDRVAKDSQGSEYAVDSADEDGCEASCTDWYGNSRPIFLGERIIALLGYELVEGVLVGGKIKERRRVNFAPKAAEQPIED</sequence>